<dbReference type="Ensembl" id="ENSCSAVT00000008440.1">
    <property type="protein sequence ID" value="ENSCSAVP00000008332.1"/>
    <property type="gene ID" value="ENSCSAVG00000004955.1"/>
</dbReference>
<protein>
    <submittedName>
        <fullName evidence="2">Uncharacterized protein</fullName>
    </submittedName>
</protein>
<reference evidence="2" key="3">
    <citation type="submission" date="2025-09" db="UniProtKB">
        <authorList>
            <consortium name="Ensembl"/>
        </authorList>
    </citation>
    <scope>IDENTIFICATION</scope>
</reference>
<evidence type="ECO:0000256" key="1">
    <source>
        <dbReference type="SAM" id="MobiDB-lite"/>
    </source>
</evidence>
<dbReference type="AlphaFoldDB" id="H2YSM2"/>
<sequence length="98" mass="11009">MIEDEQNGPIRFPPTPTSPEPLLHLTTNNYTPRFNAKPYNPFEDKKFFLGEQCSNPMALNAWTASNNFVKQFLPSSVSPNDVFCLVPGRLGIPNVGKR</sequence>
<organism evidence="2 3">
    <name type="scientific">Ciona savignyi</name>
    <name type="common">Pacific transparent sea squirt</name>
    <dbReference type="NCBI Taxonomy" id="51511"/>
    <lineage>
        <taxon>Eukaryota</taxon>
        <taxon>Metazoa</taxon>
        <taxon>Chordata</taxon>
        <taxon>Tunicata</taxon>
        <taxon>Ascidiacea</taxon>
        <taxon>Phlebobranchia</taxon>
        <taxon>Cionidae</taxon>
        <taxon>Ciona</taxon>
    </lineage>
</organism>
<evidence type="ECO:0000313" key="3">
    <source>
        <dbReference type="Proteomes" id="UP000007875"/>
    </source>
</evidence>
<proteinExistence type="predicted"/>
<dbReference type="Proteomes" id="UP000007875">
    <property type="component" value="Unassembled WGS sequence"/>
</dbReference>
<evidence type="ECO:0000313" key="2">
    <source>
        <dbReference type="Ensembl" id="ENSCSAVP00000008332.1"/>
    </source>
</evidence>
<accession>H2YSM2</accession>
<feature type="region of interest" description="Disordered" evidence="1">
    <location>
        <begin position="1"/>
        <end position="23"/>
    </location>
</feature>
<reference evidence="2" key="2">
    <citation type="submission" date="2025-08" db="UniProtKB">
        <authorList>
            <consortium name="Ensembl"/>
        </authorList>
    </citation>
    <scope>IDENTIFICATION</scope>
</reference>
<name>H2YSM2_CIOSA</name>
<reference evidence="3" key="1">
    <citation type="submission" date="2003-08" db="EMBL/GenBank/DDBJ databases">
        <authorList>
            <person name="Birren B."/>
            <person name="Nusbaum C."/>
            <person name="Abebe A."/>
            <person name="Abouelleil A."/>
            <person name="Adekoya E."/>
            <person name="Ait-zahra M."/>
            <person name="Allen N."/>
            <person name="Allen T."/>
            <person name="An P."/>
            <person name="Anderson M."/>
            <person name="Anderson S."/>
            <person name="Arachchi H."/>
            <person name="Armbruster J."/>
            <person name="Bachantsang P."/>
            <person name="Baldwin J."/>
            <person name="Barry A."/>
            <person name="Bayul T."/>
            <person name="Blitshsteyn B."/>
            <person name="Bloom T."/>
            <person name="Blye J."/>
            <person name="Boguslavskiy L."/>
            <person name="Borowsky M."/>
            <person name="Boukhgalter B."/>
            <person name="Brunache A."/>
            <person name="Butler J."/>
            <person name="Calixte N."/>
            <person name="Calvo S."/>
            <person name="Camarata J."/>
            <person name="Campo K."/>
            <person name="Chang J."/>
            <person name="Cheshatsang Y."/>
            <person name="Citroen M."/>
            <person name="Collymore A."/>
            <person name="Considine T."/>
            <person name="Cook A."/>
            <person name="Cooke P."/>
            <person name="Corum B."/>
            <person name="Cuomo C."/>
            <person name="David R."/>
            <person name="Dawoe T."/>
            <person name="Degray S."/>
            <person name="Dodge S."/>
            <person name="Dooley K."/>
            <person name="Dorje P."/>
            <person name="Dorjee K."/>
            <person name="Dorris L."/>
            <person name="Duffey N."/>
            <person name="Dupes A."/>
            <person name="Elkins T."/>
            <person name="Engels R."/>
            <person name="Erickson J."/>
            <person name="Farina A."/>
            <person name="Faro S."/>
            <person name="Ferreira P."/>
            <person name="Fischer H."/>
            <person name="Fitzgerald M."/>
            <person name="Foley K."/>
            <person name="Gage D."/>
            <person name="Galagan J."/>
            <person name="Gearin G."/>
            <person name="Gnerre S."/>
            <person name="Gnirke A."/>
            <person name="Goyette A."/>
            <person name="Graham J."/>
            <person name="Grandbois E."/>
            <person name="Gyaltsen K."/>
            <person name="Hafez N."/>
            <person name="Hagopian D."/>
            <person name="Hagos B."/>
            <person name="Hall J."/>
            <person name="Hatcher B."/>
            <person name="Heller A."/>
            <person name="Higgins H."/>
            <person name="Honan T."/>
            <person name="Horn A."/>
            <person name="Houde N."/>
            <person name="Hughes L."/>
            <person name="Hulme W."/>
            <person name="Husby E."/>
            <person name="Iliev I."/>
            <person name="Jaffe D."/>
            <person name="Jones C."/>
            <person name="Kamal M."/>
            <person name="Kamat A."/>
            <person name="Kamvysselis M."/>
            <person name="Karlsson E."/>
            <person name="Kells C."/>
            <person name="Kieu A."/>
            <person name="Kisner P."/>
            <person name="Kodira C."/>
            <person name="Kulbokas E."/>
            <person name="Labutti K."/>
            <person name="Lama D."/>
            <person name="Landers T."/>
            <person name="Leger J."/>
            <person name="Levine S."/>
            <person name="Lewis D."/>
            <person name="Lewis T."/>
            <person name="Lindblad-toh K."/>
            <person name="Liu X."/>
            <person name="Lokyitsang T."/>
            <person name="Lokyitsang Y."/>
            <person name="Lucien O."/>
            <person name="Lui A."/>
            <person name="Ma L.J."/>
            <person name="Mabbitt R."/>
            <person name="Macdonald J."/>
            <person name="Maclean C."/>
            <person name="Major J."/>
            <person name="Manning J."/>
            <person name="Marabella R."/>
            <person name="Maru K."/>
            <person name="Matthews C."/>
            <person name="Mauceli E."/>
            <person name="Mccarthy M."/>
            <person name="Mcdonough S."/>
            <person name="Mcghee T."/>
            <person name="Meldrim J."/>
            <person name="Meneus L."/>
            <person name="Mesirov J."/>
            <person name="Mihalev A."/>
            <person name="Mihova T."/>
            <person name="Mikkelsen T."/>
            <person name="Mlenga V."/>
            <person name="Moru K."/>
            <person name="Mozes J."/>
            <person name="Mulrain L."/>
            <person name="Munson G."/>
            <person name="Naylor J."/>
            <person name="Newes C."/>
            <person name="Nguyen C."/>
            <person name="Nguyen N."/>
            <person name="Nguyen T."/>
            <person name="Nicol R."/>
            <person name="Nielsen C."/>
            <person name="Nizzari M."/>
            <person name="Norbu C."/>
            <person name="Norbu N."/>
            <person name="O'donnell P."/>
            <person name="Okoawo O."/>
            <person name="O'leary S."/>
            <person name="Omotosho B."/>
            <person name="O'neill K."/>
            <person name="Osman S."/>
            <person name="Parker S."/>
            <person name="Perrin D."/>
            <person name="Phunkhang P."/>
            <person name="Piqani B."/>
            <person name="Purcell S."/>
            <person name="Rachupka T."/>
            <person name="Ramasamy U."/>
            <person name="Rameau R."/>
            <person name="Ray V."/>
            <person name="Raymond C."/>
            <person name="Retta R."/>
            <person name="Richardson S."/>
            <person name="Rise C."/>
            <person name="Rodriguez J."/>
            <person name="Rogers J."/>
            <person name="Rogov P."/>
            <person name="Rutman M."/>
            <person name="Schupbach R."/>
            <person name="Seaman C."/>
            <person name="Settipalli S."/>
            <person name="Sharpe T."/>
            <person name="Sheridan J."/>
            <person name="Sherpa N."/>
            <person name="Shi J."/>
            <person name="Smirnov S."/>
            <person name="Smith C."/>
            <person name="Sougnez C."/>
            <person name="Spencer B."/>
            <person name="Stalker J."/>
            <person name="Stange-thomann N."/>
            <person name="Stavropoulos S."/>
            <person name="Stetson K."/>
            <person name="Stone C."/>
            <person name="Stone S."/>
            <person name="Stubbs M."/>
            <person name="Talamas J."/>
            <person name="Tchuinga P."/>
            <person name="Tenzing P."/>
            <person name="Tesfaye S."/>
            <person name="Theodore J."/>
            <person name="Thoulutsang Y."/>
            <person name="Topham K."/>
            <person name="Towey S."/>
            <person name="Tsamla T."/>
            <person name="Tsomo N."/>
            <person name="Vallee D."/>
            <person name="Vassiliev H."/>
            <person name="Venkataraman V."/>
            <person name="Vinson J."/>
            <person name="Vo A."/>
            <person name="Wade C."/>
            <person name="Wang S."/>
            <person name="Wangchuk T."/>
            <person name="Wangdi T."/>
            <person name="Whittaker C."/>
            <person name="Wilkinson J."/>
            <person name="Wu Y."/>
            <person name="Wyman D."/>
            <person name="Yadav S."/>
            <person name="Yang S."/>
            <person name="Yang X."/>
            <person name="Yeager S."/>
            <person name="Yee E."/>
            <person name="Young G."/>
            <person name="Zainoun J."/>
            <person name="Zembeck L."/>
            <person name="Zimmer A."/>
            <person name="Zody M."/>
            <person name="Lander E."/>
        </authorList>
    </citation>
    <scope>NUCLEOTIDE SEQUENCE [LARGE SCALE GENOMIC DNA]</scope>
</reference>
<dbReference type="HOGENOM" id="CLU_2338787_0_0_1"/>
<keyword evidence="3" id="KW-1185">Reference proteome</keyword>